<proteinExistence type="predicted"/>
<dbReference type="Proteomes" id="UP000002190">
    <property type="component" value="Chromosome 1"/>
</dbReference>
<organism evidence="1 2">
    <name type="scientific">Paraburkholderia atlantica</name>
    <dbReference type="NCBI Taxonomy" id="2654982"/>
    <lineage>
        <taxon>Bacteria</taxon>
        <taxon>Pseudomonadati</taxon>
        <taxon>Pseudomonadota</taxon>
        <taxon>Betaproteobacteria</taxon>
        <taxon>Burkholderiales</taxon>
        <taxon>Burkholderiaceae</taxon>
        <taxon>Paraburkholderia</taxon>
    </lineage>
</organism>
<reference evidence="1 2" key="2">
    <citation type="journal article" date="2012" name="J. Bacteriol.">
        <title>Genome Sequences of Burkholderia sp. Strains CCGE1002 and H160, Isolated from Legume Nodules in Mexico and Brazil.</title>
        <authorList>
            <person name="Ormeno-Orrillo E."/>
            <person name="Rogel M.A."/>
            <person name="Chueire L.M."/>
            <person name="Tiedje J.M."/>
            <person name="Martinez-Romero E."/>
            <person name="Hungria M."/>
        </authorList>
    </citation>
    <scope>NUCLEOTIDE SEQUENCE [LARGE SCALE GENOMIC DNA]</scope>
    <source>
        <strain evidence="1 2">CCGE1002</strain>
    </source>
</reference>
<dbReference type="AlphaFoldDB" id="D5W5F6"/>
<dbReference type="KEGG" id="bge:BC1002_0902"/>
<dbReference type="EMBL" id="CP002013">
    <property type="protein sequence ID" value="ADG14998.1"/>
    <property type="molecule type" value="Genomic_DNA"/>
</dbReference>
<gene>
    <name evidence="1" type="ordered locus">BC1002_0902</name>
</gene>
<accession>D5W5F6</accession>
<dbReference type="eggNOG" id="ENOG5030WZP">
    <property type="taxonomic scope" value="Bacteria"/>
</dbReference>
<evidence type="ECO:0000313" key="2">
    <source>
        <dbReference type="Proteomes" id="UP000002190"/>
    </source>
</evidence>
<evidence type="ECO:0000313" key="1">
    <source>
        <dbReference type="EMBL" id="ADG14998.1"/>
    </source>
</evidence>
<name>D5W5F6_PARAM</name>
<protein>
    <submittedName>
        <fullName evidence="1">Uncharacterized protein</fullName>
    </submittedName>
</protein>
<sequence length="357" mass="40239">MSPSGSCAEFIRSTRCNRHFLTQSPRSSSISGWPAHAESIWTPGRFDARMAMLYWFRVVDQQTRMSSILSVLSRCLQLSATRYSGRNCRDWRLTMASRSGSPARATCCPLEPLLRRYQRRLAMRRRSTISRICRRAFPSRSPRLQTMASRARGTRMRAAGRCVCTGTMVRRLSILILTMTMVRASLTRTIGIAEYEAQACLFPVAVSFIGAYMDTGTYTDIRNVVDFPSFHDAELIGIDHDPAARALELRFRRVGGEVEELRFAGVIGQRMIDFAGQNVVSRLLISPRYAFSLGEVRTWIQWIDSRDDSKGATLSEQKGDEYVQKLRAGACLLFVLEPSCGAEMAVLCESLSLKTRI</sequence>
<reference evidence="1 2" key="1">
    <citation type="submission" date="2010-04" db="EMBL/GenBank/DDBJ databases">
        <title>Complete sequence of chromosome 1 of Burkholderia sp. CCGE1002.</title>
        <authorList>
            <consortium name="US DOE Joint Genome Institute"/>
            <person name="Lucas S."/>
            <person name="Copeland A."/>
            <person name="Lapidus A."/>
            <person name="Cheng J.-F."/>
            <person name="Bruce D."/>
            <person name="Goodwin L."/>
            <person name="Pitluck S."/>
            <person name="Chertkov O."/>
            <person name="Detter J.C."/>
            <person name="Han C."/>
            <person name="Tapia R."/>
            <person name="Land M."/>
            <person name="Hauser L."/>
            <person name="Kyrpides N."/>
            <person name="Ovchinnikova G."/>
            <person name="Martinez-Romero E."/>
            <person name="Hernandez M.A.R."/>
            <person name="Tiedje J.M."/>
            <person name="Woyke T."/>
        </authorList>
    </citation>
    <scope>NUCLEOTIDE SEQUENCE [LARGE SCALE GENOMIC DNA]</scope>
    <source>
        <strain evidence="1 2">CCGE1002</strain>
    </source>
</reference>
<dbReference type="HOGENOM" id="CLU_775401_0_0_4"/>